<reference evidence="1 2" key="1">
    <citation type="submission" date="2014-02" db="EMBL/GenBank/DDBJ databases">
        <title>The small core and large imbalanced accessory genome model reveals a collaborative survival strategy of Sorangium cellulosum strains in nature.</title>
        <authorList>
            <person name="Han K."/>
            <person name="Peng R."/>
            <person name="Blom J."/>
            <person name="Li Y.-Z."/>
        </authorList>
    </citation>
    <scope>NUCLEOTIDE SEQUENCE [LARGE SCALE GENOMIC DNA]</scope>
    <source>
        <strain evidence="1 2">So0149</strain>
    </source>
</reference>
<sequence>MLAYVFWHWRQPQAAAKDYEGRQRAFHAALAAAPSPGFVRSFSVGLSGAPWAAGGGDVYEDWYLVQDFGALGALNEAAVSASRSAPHDAAAAVASGGAGGLYRLRGGAALRAPGYAHWFGKPDGLSYGELFARLAPVLDQAGAGLWMRQMVLGPGREFCVHAVAPVALPAPFDALVLPLRPAWPALDDEDTEPAR</sequence>
<protein>
    <submittedName>
        <fullName evidence="1">Uncharacterized protein</fullName>
    </submittedName>
</protein>
<dbReference type="EMBL" id="JEMC01001683">
    <property type="protein sequence ID" value="KYF95031.1"/>
    <property type="molecule type" value="Genomic_DNA"/>
</dbReference>
<dbReference type="Proteomes" id="UP000075515">
    <property type="component" value="Unassembled WGS sequence"/>
</dbReference>
<gene>
    <name evidence="1" type="ORF">BE18_42885</name>
</gene>
<proteinExistence type="predicted"/>
<accession>A0A150SRE7</accession>
<evidence type="ECO:0000313" key="2">
    <source>
        <dbReference type="Proteomes" id="UP000075515"/>
    </source>
</evidence>
<dbReference type="AlphaFoldDB" id="A0A150SRE7"/>
<comment type="caution">
    <text evidence="1">The sequence shown here is derived from an EMBL/GenBank/DDBJ whole genome shotgun (WGS) entry which is preliminary data.</text>
</comment>
<organism evidence="1 2">
    <name type="scientific">Sorangium cellulosum</name>
    <name type="common">Polyangium cellulosum</name>
    <dbReference type="NCBI Taxonomy" id="56"/>
    <lineage>
        <taxon>Bacteria</taxon>
        <taxon>Pseudomonadati</taxon>
        <taxon>Myxococcota</taxon>
        <taxon>Polyangia</taxon>
        <taxon>Polyangiales</taxon>
        <taxon>Polyangiaceae</taxon>
        <taxon>Sorangium</taxon>
    </lineage>
</organism>
<name>A0A150SRE7_SORCE</name>
<evidence type="ECO:0000313" key="1">
    <source>
        <dbReference type="EMBL" id="KYF95031.1"/>
    </source>
</evidence>